<keyword evidence="13" id="KW-0378">Hydrolase</keyword>
<dbReference type="Pfam" id="PF01926">
    <property type="entry name" value="MMR_HSR1"/>
    <property type="match status" value="2"/>
</dbReference>
<dbReference type="CDD" id="cd01895">
    <property type="entry name" value="EngA2"/>
    <property type="match status" value="1"/>
</dbReference>
<keyword evidence="4 10" id="KW-0677">Repeat</keyword>
<dbReference type="InterPro" id="IPR032859">
    <property type="entry name" value="KH_dom-like"/>
</dbReference>
<dbReference type="PANTHER" id="PTHR43834:SF6">
    <property type="entry name" value="GTPASE DER"/>
    <property type="match status" value="1"/>
</dbReference>
<accession>A0ABT5YJW0</accession>
<evidence type="ECO:0000256" key="6">
    <source>
        <dbReference type="ARBA" id="ARBA00023134"/>
    </source>
</evidence>
<name>A0ABT5YJW0_9PROT</name>
<protein>
    <recommendedName>
        <fullName evidence="2 8">GTPase Der</fullName>
    </recommendedName>
    <alternativeName>
        <fullName evidence="7 8">GTP-binding protein EngA</fullName>
    </alternativeName>
</protein>
<feature type="binding site" evidence="8">
    <location>
        <begin position="24"/>
        <end position="31"/>
    </location>
    <ligand>
        <name>GTP</name>
        <dbReference type="ChEBI" id="CHEBI:37565"/>
        <label>1</label>
    </ligand>
</feature>
<evidence type="ECO:0000256" key="7">
    <source>
        <dbReference type="ARBA" id="ARBA00032345"/>
    </source>
</evidence>
<evidence type="ECO:0000256" key="2">
    <source>
        <dbReference type="ARBA" id="ARBA00020953"/>
    </source>
</evidence>
<organism evidence="13 14">
    <name type="scientific">Aquibaculum arenosum</name>
    <dbReference type="NCBI Taxonomy" id="3032591"/>
    <lineage>
        <taxon>Bacteria</taxon>
        <taxon>Pseudomonadati</taxon>
        <taxon>Pseudomonadota</taxon>
        <taxon>Alphaproteobacteria</taxon>
        <taxon>Rhodospirillales</taxon>
        <taxon>Rhodovibrionaceae</taxon>
        <taxon>Aquibaculum</taxon>
    </lineage>
</organism>
<dbReference type="InterPro" id="IPR031166">
    <property type="entry name" value="G_ENGA"/>
</dbReference>
<keyword evidence="6 8" id="KW-0342">GTP-binding</keyword>
<keyword evidence="14" id="KW-1185">Reference proteome</keyword>
<evidence type="ECO:0000256" key="4">
    <source>
        <dbReference type="ARBA" id="ARBA00022737"/>
    </source>
</evidence>
<feature type="binding site" evidence="8">
    <location>
        <begin position="339"/>
        <end position="342"/>
    </location>
    <ligand>
        <name>GTP</name>
        <dbReference type="ChEBI" id="CHEBI:37565"/>
        <label>2</label>
    </ligand>
</feature>
<evidence type="ECO:0000259" key="12">
    <source>
        <dbReference type="PROSITE" id="PS51712"/>
    </source>
</evidence>
<dbReference type="Proteomes" id="UP001215503">
    <property type="component" value="Unassembled WGS sequence"/>
</dbReference>
<feature type="binding site" evidence="8">
    <location>
        <begin position="134"/>
        <end position="137"/>
    </location>
    <ligand>
        <name>GTP</name>
        <dbReference type="ChEBI" id="CHEBI:37565"/>
        <label>1</label>
    </ligand>
</feature>
<reference evidence="13 14" key="1">
    <citation type="submission" date="2023-03" db="EMBL/GenBank/DDBJ databases">
        <title>Fodinicurvata sp. CAU 1616 isolated from sea sendiment.</title>
        <authorList>
            <person name="Kim W."/>
        </authorList>
    </citation>
    <scope>NUCLEOTIDE SEQUENCE [LARGE SCALE GENOMIC DNA]</scope>
    <source>
        <strain evidence="13 14">CAU 1616</strain>
    </source>
</reference>
<dbReference type="PRINTS" id="PR00326">
    <property type="entry name" value="GTP1OBG"/>
</dbReference>
<evidence type="ECO:0000313" key="14">
    <source>
        <dbReference type="Proteomes" id="UP001215503"/>
    </source>
</evidence>
<evidence type="ECO:0000256" key="3">
    <source>
        <dbReference type="ARBA" id="ARBA00022517"/>
    </source>
</evidence>
<keyword evidence="3 8" id="KW-0690">Ribosome biogenesis</keyword>
<evidence type="ECO:0000256" key="10">
    <source>
        <dbReference type="RuleBase" id="RU004481"/>
    </source>
</evidence>
<dbReference type="InterPro" id="IPR015946">
    <property type="entry name" value="KH_dom-like_a/b"/>
</dbReference>
<dbReference type="NCBIfam" id="TIGR03594">
    <property type="entry name" value="GTPase_EngA"/>
    <property type="match status" value="1"/>
</dbReference>
<feature type="region of interest" description="Disordered" evidence="11">
    <location>
        <begin position="183"/>
        <end position="217"/>
    </location>
</feature>
<evidence type="ECO:0000256" key="5">
    <source>
        <dbReference type="ARBA" id="ARBA00022741"/>
    </source>
</evidence>
<proteinExistence type="inferred from homology"/>
<dbReference type="SUPFAM" id="SSF52540">
    <property type="entry name" value="P-loop containing nucleoside triphosphate hydrolases"/>
    <property type="match status" value="2"/>
</dbReference>
<dbReference type="CDD" id="cd01894">
    <property type="entry name" value="EngA1"/>
    <property type="match status" value="1"/>
</dbReference>
<keyword evidence="5 8" id="KW-0547">Nucleotide-binding</keyword>
<dbReference type="PANTHER" id="PTHR43834">
    <property type="entry name" value="GTPASE DER"/>
    <property type="match status" value="1"/>
</dbReference>
<dbReference type="Pfam" id="PF14714">
    <property type="entry name" value="KH_dom-like"/>
    <property type="match status" value="1"/>
</dbReference>
<dbReference type="InterPro" id="IPR027417">
    <property type="entry name" value="P-loop_NTPase"/>
</dbReference>
<comment type="function">
    <text evidence="8 10">GTPase that plays an essential role in the late steps of ribosome biogenesis.</text>
</comment>
<dbReference type="RefSeq" id="WP_275820313.1">
    <property type="nucleotide sequence ID" value="NZ_JARHUD010000002.1"/>
</dbReference>
<evidence type="ECO:0000256" key="8">
    <source>
        <dbReference type="HAMAP-Rule" id="MF_00195"/>
    </source>
</evidence>
<dbReference type="InterPro" id="IPR003593">
    <property type="entry name" value="AAA+_ATPase"/>
</dbReference>
<feature type="domain" description="EngA-type G" evidence="12">
    <location>
        <begin position="18"/>
        <end position="182"/>
    </location>
</feature>
<evidence type="ECO:0000313" key="13">
    <source>
        <dbReference type="EMBL" id="MDF2095157.1"/>
    </source>
</evidence>
<feature type="binding site" evidence="8">
    <location>
        <begin position="274"/>
        <end position="278"/>
    </location>
    <ligand>
        <name>GTP</name>
        <dbReference type="ChEBI" id="CHEBI:37565"/>
        <label>2</label>
    </ligand>
</feature>
<comment type="similarity">
    <text evidence="1 8 9 10">Belongs to the TRAFAC class TrmE-Era-EngA-EngB-Septin-like GTPase superfamily. EngA (Der) GTPase family.</text>
</comment>
<feature type="domain" description="EngA-type G" evidence="12">
    <location>
        <begin position="221"/>
        <end position="396"/>
    </location>
</feature>
<evidence type="ECO:0000256" key="11">
    <source>
        <dbReference type="SAM" id="MobiDB-lite"/>
    </source>
</evidence>
<dbReference type="Gene3D" id="3.40.50.300">
    <property type="entry name" value="P-loop containing nucleotide triphosphate hydrolases"/>
    <property type="match status" value="2"/>
</dbReference>
<comment type="subunit">
    <text evidence="8">Associates with the 50S ribosomal subunit.</text>
</comment>
<dbReference type="Gene3D" id="3.30.300.20">
    <property type="match status" value="1"/>
</dbReference>
<dbReference type="EMBL" id="JARHUD010000002">
    <property type="protein sequence ID" value="MDF2095157.1"/>
    <property type="molecule type" value="Genomic_DNA"/>
</dbReference>
<evidence type="ECO:0000256" key="1">
    <source>
        <dbReference type="ARBA" id="ARBA00008279"/>
    </source>
</evidence>
<feature type="binding site" evidence="8">
    <location>
        <begin position="71"/>
        <end position="75"/>
    </location>
    <ligand>
        <name>GTP</name>
        <dbReference type="ChEBI" id="CHEBI:37565"/>
        <label>1</label>
    </ligand>
</feature>
<feature type="compositionally biased region" description="Acidic residues" evidence="11">
    <location>
        <begin position="183"/>
        <end position="216"/>
    </location>
</feature>
<evidence type="ECO:0000256" key="9">
    <source>
        <dbReference type="PROSITE-ProRule" id="PRU01049"/>
    </source>
</evidence>
<dbReference type="InterPro" id="IPR005225">
    <property type="entry name" value="Small_GTP-bd"/>
</dbReference>
<sequence length="487" mass="53837">MTRARKAPTRPREEAPAFTLALVGRPNVGKSTLFNRLVGRRAALVDDRPGVTRDRREGQGRLFDLVFTVVDTAGLEDVTDDSLEARMRRQTEKAVEQADAILMMIDARAGVTPLDSHFADQLRRAHKPVLLAANKSEGKAGETGRLEAYALGLGEPIALSAEHGLGLDELYEFLAPHIAPAPPEDEAEAEEQDVDEVGDGGEDLSAEDDLPPEAEEDRGPLQLAIVGRPNVGKSTLVNCLIGEDRLLTGPEAGITRDAIEIDWRYGEKQLRLIDTAGLRRRARVDDRVERLSAAETKHAIDFAQVVVLLLDAAQGMEKQDLTIARQVVEEGRALVIALNKWDAVDDRAMALRAVEDRLLRSFPQTRGIPVVTISALQGRGTDRLLKAVFDIYAIWNKRLSTGMLNRWLQQVVASHPPPAPGGRRIRLKYITQARSRPPTFALSCSHPEELPGAYLRYLENALREDFDMPGTPIRLHLKKSRNPYAND</sequence>
<dbReference type="PROSITE" id="PS51712">
    <property type="entry name" value="G_ENGA"/>
    <property type="match status" value="2"/>
</dbReference>
<dbReference type="InterPro" id="IPR016484">
    <property type="entry name" value="GTPase_Der"/>
</dbReference>
<gene>
    <name evidence="8 13" type="primary">der</name>
    <name evidence="13" type="ORF">P2G67_04120</name>
</gene>
<dbReference type="PIRSF" id="PIRSF006485">
    <property type="entry name" value="GTP-binding_EngA"/>
    <property type="match status" value="1"/>
</dbReference>
<dbReference type="GO" id="GO:0016787">
    <property type="term" value="F:hydrolase activity"/>
    <property type="evidence" value="ECO:0007669"/>
    <property type="project" value="UniProtKB-KW"/>
</dbReference>
<dbReference type="NCBIfam" id="TIGR00231">
    <property type="entry name" value="small_GTP"/>
    <property type="match status" value="2"/>
</dbReference>
<dbReference type="SMART" id="SM00382">
    <property type="entry name" value="AAA"/>
    <property type="match status" value="2"/>
</dbReference>
<dbReference type="HAMAP" id="MF_00195">
    <property type="entry name" value="GTPase_Der"/>
    <property type="match status" value="1"/>
</dbReference>
<comment type="caution">
    <text evidence="13">The sequence shown here is derived from an EMBL/GenBank/DDBJ whole genome shotgun (WGS) entry which is preliminary data.</text>
</comment>
<feature type="binding site" evidence="8">
    <location>
        <begin position="227"/>
        <end position="234"/>
    </location>
    <ligand>
        <name>GTP</name>
        <dbReference type="ChEBI" id="CHEBI:37565"/>
        <label>2</label>
    </ligand>
</feature>
<dbReference type="InterPro" id="IPR006073">
    <property type="entry name" value="GTP-bd"/>
</dbReference>